<accession>A0A7I5E591</accession>
<dbReference type="WBParaSite" id="HCON_00005320-00001">
    <property type="protein sequence ID" value="HCON_00005320-00001"/>
    <property type="gene ID" value="HCON_00005320"/>
</dbReference>
<evidence type="ECO:0000313" key="2">
    <source>
        <dbReference type="Proteomes" id="UP000025227"/>
    </source>
</evidence>
<protein>
    <submittedName>
        <fullName evidence="3">Uncharacterized protein</fullName>
    </submittedName>
</protein>
<keyword evidence="2" id="KW-1185">Reference proteome</keyword>
<feature type="compositionally biased region" description="Basic and acidic residues" evidence="1">
    <location>
        <begin position="41"/>
        <end position="53"/>
    </location>
</feature>
<sequence length="93" mass="10440">MVCDGVPGTDAGCSSPQWWPAAAYLSCRPCMEGSKLLVKDGRQAEDDRRREWATVKMRPKTQVAHGDDDENKNGDNEGETIRTRHYVSRLSPF</sequence>
<feature type="region of interest" description="Disordered" evidence="1">
    <location>
        <begin position="41"/>
        <end position="93"/>
    </location>
</feature>
<evidence type="ECO:0000313" key="3">
    <source>
        <dbReference type="WBParaSite" id="HCON_00005320-00001"/>
    </source>
</evidence>
<feature type="compositionally biased region" description="Basic and acidic residues" evidence="1">
    <location>
        <begin position="71"/>
        <end position="82"/>
    </location>
</feature>
<reference evidence="3" key="1">
    <citation type="submission" date="2020-12" db="UniProtKB">
        <authorList>
            <consortium name="WormBaseParasite"/>
        </authorList>
    </citation>
    <scope>IDENTIFICATION</scope>
    <source>
        <strain evidence="3">MHco3</strain>
    </source>
</reference>
<evidence type="ECO:0000256" key="1">
    <source>
        <dbReference type="SAM" id="MobiDB-lite"/>
    </source>
</evidence>
<proteinExistence type="predicted"/>
<organism evidence="2 3">
    <name type="scientific">Haemonchus contortus</name>
    <name type="common">Barber pole worm</name>
    <dbReference type="NCBI Taxonomy" id="6289"/>
    <lineage>
        <taxon>Eukaryota</taxon>
        <taxon>Metazoa</taxon>
        <taxon>Ecdysozoa</taxon>
        <taxon>Nematoda</taxon>
        <taxon>Chromadorea</taxon>
        <taxon>Rhabditida</taxon>
        <taxon>Rhabditina</taxon>
        <taxon>Rhabditomorpha</taxon>
        <taxon>Strongyloidea</taxon>
        <taxon>Trichostrongylidae</taxon>
        <taxon>Haemonchus</taxon>
    </lineage>
</organism>
<dbReference type="AlphaFoldDB" id="A0A7I5E591"/>
<dbReference type="Proteomes" id="UP000025227">
    <property type="component" value="Unplaced"/>
</dbReference>
<name>A0A7I5E591_HAECO</name>